<keyword evidence="2 4" id="KW-0554">One-carbon metabolism</keyword>
<feature type="binding site" evidence="4">
    <location>
        <begin position="163"/>
        <end position="165"/>
    </location>
    <ligand>
        <name>NAD(+)</name>
        <dbReference type="ChEBI" id="CHEBI:57540"/>
    </ligand>
</feature>
<feature type="binding site" evidence="4">
    <location>
        <position position="249"/>
    </location>
    <ligand>
        <name>NAD(+)</name>
        <dbReference type="ChEBI" id="CHEBI:57540"/>
    </ligand>
</feature>
<protein>
    <recommendedName>
        <fullName evidence="4">Adenosylhomocysteinase</fullName>
        <ecNumber evidence="4">3.13.2.1</ecNumber>
    </recommendedName>
    <alternativeName>
        <fullName evidence="4">S-adenosyl-L-homocysteine hydrolase</fullName>
        <shortName evidence="4">AdoHcyase</shortName>
    </alternativeName>
</protein>
<evidence type="ECO:0000256" key="2">
    <source>
        <dbReference type="ARBA" id="ARBA00022563"/>
    </source>
</evidence>
<dbReference type="CDD" id="cd00401">
    <property type="entry name" value="SAHH"/>
    <property type="match status" value="1"/>
</dbReference>
<keyword evidence="4 5" id="KW-0378">Hydrolase</keyword>
<evidence type="ECO:0000256" key="6">
    <source>
        <dbReference type="RuleBase" id="RU004166"/>
    </source>
</evidence>
<dbReference type="InterPro" id="IPR042172">
    <property type="entry name" value="Adenosylhomocyst_ase-like_sf"/>
</dbReference>
<comment type="function">
    <text evidence="4">May play a key role in the regulation of the intracellular concentration of adenosylhomocysteine.</text>
</comment>
<dbReference type="InterPro" id="IPR036291">
    <property type="entry name" value="NAD(P)-bd_dom_sf"/>
</dbReference>
<dbReference type="Gene3D" id="3.40.50.1480">
    <property type="entry name" value="Adenosylhomocysteinase-like"/>
    <property type="match status" value="3"/>
</dbReference>
<keyword evidence="4" id="KW-0963">Cytoplasm</keyword>
<dbReference type="Proteomes" id="UP001303407">
    <property type="component" value="Chromosome"/>
</dbReference>
<comment type="catalytic activity">
    <reaction evidence="4 5">
        <text>S-adenosyl-L-homocysteine + H2O = L-homocysteine + adenosine</text>
        <dbReference type="Rhea" id="RHEA:21708"/>
        <dbReference type="ChEBI" id="CHEBI:15377"/>
        <dbReference type="ChEBI" id="CHEBI:16335"/>
        <dbReference type="ChEBI" id="CHEBI:57856"/>
        <dbReference type="ChEBI" id="CHEBI:58199"/>
        <dbReference type="EC" id="3.13.2.1"/>
    </reaction>
</comment>
<dbReference type="PROSITE" id="PS00739">
    <property type="entry name" value="ADOHCYASE_2"/>
    <property type="match status" value="1"/>
</dbReference>
<dbReference type="InterPro" id="IPR020082">
    <property type="entry name" value="S-Ado-L-homoCys_hydrolase_CS"/>
</dbReference>
<reference evidence="8 9" key="1">
    <citation type="submission" date="2023-09" db="EMBL/GenBank/DDBJ databases">
        <title>Thalassobella suaedae gen. nov., sp. nov., a marine bacterium of the family Flavobacteriaceae isolated from a halophyte Suaeda japonica.</title>
        <authorList>
            <person name="Lee S.Y."/>
            <person name="Hwang C.Y."/>
        </authorList>
    </citation>
    <scope>NUCLEOTIDE SEQUENCE [LARGE SCALE GENOMIC DNA]</scope>
    <source>
        <strain evidence="8 9">HL-DH10</strain>
    </source>
</reference>
<comment type="similarity">
    <text evidence="1 4 6">Belongs to the adenosylhomocysteinase family.</text>
</comment>
<dbReference type="NCBIfam" id="TIGR00936">
    <property type="entry name" value="ahcY"/>
    <property type="match status" value="1"/>
</dbReference>
<feature type="binding site" evidence="4">
    <location>
        <position position="196"/>
    </location>
    <ligand>
        <name>substrate</name>
    </ligand>
</feature>
<evidence type="ECO:0000256" key="1">
    <source>
        <dbReference type="ARBA" id="ARBA00007122"/>
    </source>
</evidence>
<dbReference type="SMART" id="SM00997">
    <property type="entry name" value="AdoHcyase_NAD"/>
    <property type="match status" value="1"/>
</dbReference>
<feature type="binding site" evidence="4">
    <location>
        <begin position="305"/>
        <end position="307"/>
    </location>
    <ligand>
        <name>NAD(+)</name>
        <dbReference type="ChEBI" id="CHEBI:57540"/>
    </ligand>
</feature>
<dbReference type="InterPro" id="IPR015878">
    <property type="entry name" value="Ado_hCys_hydrolase_NAD-bd"/>
</dbReference>
<feature type="binding site" evidence="4">
    <location>
        <position position="192"/>
    </location>
    <ligand>
        <name>substrate</name>
    </ligand>
</feature>
<comment type="subcellular location">
    <subcellularLocation>
        <location evidence="4">Cytoplasm</location>
    </subcellularLocation>
</comment>
<dbReference type="Pfam" id="PF05221">
    <property type="entry name" value="AdoHcyase"/>
    <property type="match status" value="1"/>
</dbReference>
<feature type="binding site" evidence="4">
    <location>
        <position position="197"/>
    </location>
    <ligand>
        <name>NAD(+)</name>
        <dbReference type="ChEBI" id="CHEBI:57540"/>
    </ligand>
</feature>
<proteinExistence type="inferred from homology"/>
<dbReference type="SUPFAM" id="SSF52283">
    <property type="entry name" value="Formate/glycerate dehydrogenase catalytic domain-like"/>
    <property type="match status" value="1"/>
</dbReference>
<dbReference type="SUPFAM" id="SSF51735">
    <property type="entry name" value="NAD(P)-binding Rossmann-fold domains"/>
    <property type="match status" value="1"/>
</dbReference>
<feature type="binding site" evidence="4">
    <location>
        <position position="284"/>
    </location>
    <ligand>
        <name>NAD(+)</name>
        <dbReference type="ChEBI" id="CHEBI:57540"/>
    </ligand>
</feature>
<dbReference type="EC" id="3.13.2.1" evidence="4"/>
<feature type="binding site" evidence="4">
    <location>
        <position position="137"/>
    </location>
    <ligand>
        <name>substrate</name>
    </ligand>
</feature>
<dbReference type="PIRSF" id="PIRSF001109">
    <property type="entry name" value="Ad_hcy_hydrolase"/>
    <property type="match status" value="1"/>
</dbReference>
<accession>A0ABY9Y6K6</accession>
<feature type="domain" description="S-adenosyl-L-homocysteine hydrolase NAD binding" evidence="7">
    <location>
        <begin position="197"/>
        <end position="358"/>
    </location>
</feature>
<dbReference type="RefSeq" id="WP_415863708.1">
    <property type="nucleotide sequence ID" value="NZ_CP134536.1"/>
</dbReference>
<keyword evidence="3 4" id="KW-0520">NAD</keyword>
<dbReference type="PANTHER" id="PTHR23420">
    <property type="entry name" value="ADENOSYLHOMOCYSTEINASE"/>
    <property type="match status" value="1"/>
</dbReference>
<feature type="binding site" evidence="4">
    <location>
        <position position="162"/>
    </location>
    <ligand>
        <name>substrate</name>
    </ligand>
</feature>
<dbReference type="PROSITE" id="PS00738">
    <property type="entry name" value="ADOHCYASE_1"/>
    <property type="match status" value="1"/>
</dbReference>
<dbReference type="HAMAP" id="MF_00563">
    <property type="entry name" value="AdoHcyase"/>
    <property type="match status" value="1"/>
</dbReference>
<evidence type="ECO:0000313" key="9">
    <source>
        <dbReference type="Proteomes" id="UP001303407"/>
    </source>
</evidence>
<dbReference type="NCBIfam" id="NF004005">
    <property type="entry name" value="PRK05476.2-3"/>
    <property type="match status" value="1"/>
</dbReference>
<sequence length="438" mass="47931">MSTKTIPFVANKVKDLSLADWGRKEIELAEAEMPGLMSLREEYGASQPLKGARIAGCLHMTIQTAVLIETLQALGAEVTWSSCNIFSTQDQAAAAIAAAGTAVYAWKDMTEEEFDWCIEQTLFFGEDRKPLNMILDDGGDLTNMVLDKYPELSAGINGLSEETTTGVHRLYERVKNGTLTMPAINVNDSVTKSKFDNKYGCKESAVDAIRRATDIMLAGKRVTVCGYGDVGKGTAASFKGAGSIVTVTEIDPICALQAAMDGFEVKKLETVIGNTDIVITTTGNKDIVQSHHFEALKDKAIVCNIGHFDNEIDMAWLNKNHGHTKNTIKPQVDKYTINGKDVIILAEGRLVNLGCATGHPSFVMSNSFTNQTLAQIELWTNADAYENNVYMLPKALDEKVAKLHLAKIGVELTELRDDQASYIGVTVDGPYKPEHYRY</sequence>
<evidence type="ECO:0000313" key="8">
    <source>
        <dbReference type="EMBL" id="WNH13728.1"/>
    </source>
</evidence>
<dbReference type="SMART" id="SM00996">
    <property type="entry name" value="AdoHcyase"/>
    <property type="match status" value="1"/>
</dbReference>
<name>A0ABY9Y6K6_9FLAO</name>
<evidence type="ECO:0000256" key="5">
    <source>
        <dbReference type="RuleBase" id="RU000548"/>
    </source>
</evidence>
<dbReference type="Pfam" id="PF00670">
    <property type="entry name" value="AdoHcyase_NAD"/>
    <property type="match status" value="1"/>
</dbReference>
<organism evidence="8 9">
    <name type="scientific">Thalassobellus suaedae</name>
    <dbReference type="NCBI Taxonomy" id="3074124"/>
    <lineage>
        <taxon>Bacteria</taxon>
        <taxon>Pseudomonadati</taxon>
        <taxon>Bacteroidota</taxon>
        <taxon>Flavobacteriia</taxon>
        <taxon>Flavobacteriales</taxon>
        <taxon>Flavobacteriaceae</taxon>
        <taxon>Thalassobellus</taxon>
    </lineage>
</organism>
<feature type="binding site" evidence="4">
    <location>
        <position position="352"/>
    </location>
    <ligand>
        <name>NAD(+)</name>
        <dbReference type="ChEBI" id="CHEBI:57540"/>
    </ligand>
</feature>
<feature type="binding site" evidence="4">
    <location>
        <position position="61"/>
    </location>
    <ligand>
        <name>substrate</name>
    </ligand>
</feature>
<dbReference type="Gene3D" id="3.40.50.720">
    <property type="entry name" value="NAD(P)-binding Rossmann-like Domain"/>
    <property type="match status" value="1"/>
</dbReference>
<dbReference type="InterPro" id="IPR000043">
    <property type="entry name" value="Adenosylhomocysteinase-like"/>
</dbReference>
<dbReference type="EMBL" id="CP134536">
    <property type="protein sequence ID" value="WNH13728.1"/>
    <property type="molecule type" value="Genomic_DNA"/>
</dbReference>
<gene>
    <name evidence="4 8" type="primary">ahcY</name>
    <name evidence="8" type="ORF">RHP49_05595</name>
</gene>
<feature type="binding site" evidence="4">
    <location>
        <begin position="226"/>
        <end position="231"/>
    </location>
    <ligand>
        <name>NAD(+)</name>
        <dbReference type="ChEBI" id="CHEBI:57540"/>
    </ligand>
</feature>
<evidence type="ECO:0000256" key="3">
    <source>
        <dbReference type="ARBA" id="ARBA00023027"/>
    </source>
</evidence>
<dbReference type="PANTHER" id="PTHR23420:SF0">
    <property type="entry name" value="ADENOSYLHOMOCYSTEINASE"/>
    <property type="match status" value="1"/>
</dbReference>
<comment type="pathway">
    <text evidence="4 5">Amino-acid biosynthesis; L-homocysteine biosynthesis; L-homocysteine from S-adenosyl-L-homocysteine: step 1/1.</text>
</comment>
<evidence type="ECO:0000256" key="4">
    <source>
        <dbReference type="HAMAP-Rule" id="MF_00563"/>
    </source>
</evidence>
<comment type="cofactor">
    <cofactor evidence="4 5">
        <name>NAD(+)</name>
        <dbReference type="ChEBI" id="CHEBI:57540"/>
    </cofactor>
    <text evidence="4 5">Binds 1 NAD(+) per subunit.</text>
</comment>
<evidence type="ECO:0000259" key="7">
    <source>
        <dbReference type="SMART" id="SM00997"/>
    </source>
</evidence>
<keyword evidence="9" id="KW-1185">Reference proteome</keyword>